<protein>
    <submittedName>
        <fullName evidence="1">Uncharacterized protein</fullName>
    </submittedName>
</protein>
<sequence>MTAIIRALGPDLGRNCCWCRGCRSHTTPVNMATLFFISTYWLEPVSLFGLSQVQVRA</sequence>
<evidence type="ECO:0000313" key="2">
    <source>
        <dbReference type="Proteomes" id="UP000663193"/>
    </source>
</evidence>
<evidence type="ECO:0000313" key="1">
    <source>
        <dbReference type="EMBL" id="QRD01517.1"/>
    </source>
</evidence>
<name>A0A7U2FA55_PHANO</name>
<dbReference type="VEuPathDB" id="FungiDB:JI435_416880"/>
<reference evidence="2" key="1">
    <citation type="journal article" date="2021" name="BMC Genomics">
        <title>Chromosome-level genome assembly and manually-curated proteome of model necrotroph Parastagonospora nodorum Sn15 reveals a genome-wide trove of candidate effector homologs, and redundancy of virulence-related functions within an accessory chromosome.</title>
        <authorList>
            <person name="Bertazzoni S."/>
            <person name="Jones D.A.B."/>
            <person name="Phan H.T."/>
            <person name="Tan K.-C."/>
            <person name="Hane J.K."/>
        </authorList>
    </citation>
    <scope>NUCLEOTIDE SEQUENCE [LARGE SCALE GENOMIC DNA]</scope>
    <source>
        <strain evidence="2">SN15 / ATCC MYA-4574 / FGSC 10173)</strain>
    </source>
</reference>
<dbReference type="AlphaFoldDB" id="A0A7U2FA55"/>
<gene>
    <name evidence="1" type="ORF">JI435_416880</name>
</gene>
<accession>A0A7U2FA55</accession>
<proteinExistence type="predicted"/>
<dbReference type="Proteomes" id="UP000663193">
    <property type="component" value="Chromosome 12"/>
</dbReference>
<organism evidence="1 2">
    <name type="scientific">Phaeosphaeria nodorum (strain SN15 / ATCC MYA-4574 / FGSC 10173)</name>
    <name type="common">Glume blotch fungus</name>
    <name type="synonym">Parastagonospora nodorum</name>
    <dbReference type="NCBI Taxonomy" id="321614"/>
    <lineage>
        <taxon>Eukaryota</taxon>
        <taxon>Fungi</taxon>
        <taxon>Dikarya</taxon>
        <taxon>Ascomycota</taxon>
        <taxon>Pezizomycotina</taxon>
        <taxon>Dothideomycetes</taxon>
        <taxon>Pleosporomycetidae</taxon>
        <taxon>Pleosporales</taxon>
        <taxon>Pleosporineae</taxon>
        <taxon>Phaeosphaeriaceae</taxon>
        <taxon>Parastagonospora</taxon>
    </lineage>
</organism>
<dbReference type="EMBL" id="CP069034">
    <property type="protein sequence ID" value="QRD01517.1"/>
    <property type="molecule type" value="Genomic_DNA"/>
</dbReference>
<keyword evidence="2" id="KW-1185">Reference proteome</keyword>